<gene>
    <name evidence="2" type="ORF">FA740_18085</name>
</gene>
<keyword evidence="3" id="KW-1185">Reference proteome</keyword>
<dbReference type="InterPro" id="IPR016071">
    <property type="entry name" value="Staphylococal_nuclease_OB-fold"/>
</dbReference>
<sequence length="209" mass="23535">MRRPAKPLIFLALSKPKRRKSWMATACVFRVSSFVSTVLTHPSDQTCQDARRVTWRCGEAATDRLAQMIADTVVTCKELDRDRYERSVSRCEAAGGDLAEAMVAEGLAWAYLRYSDTYAPAETVARQQGFGIWSGVNQPAWEYRAIRRADTSDAPECRIKGNISQSGDRIYHLPDSRSYAATRISEAKGERWFCSEEEARTAGWRAPRG</sequence>
<dbReference type="PANTHER" id="PTHR12302">
    <property type="entry name" value="EBNA2 BINDING PROTEIN P100"/>
    <property type="match status" value="1"/>
</dbReference>
<name>A0A4U0QE94_9RHOB</name>
<dbReference type="AlphaFoldDB" id="A0A4U0QE94"/>
<accession>A0A4U0QE94</accession>
<dbReference type="Proteomes" id="UP000306223">
    <property type="component" value="Unassembled WGS sequence"/>
</dbReference>
<dbReference type="Gene3D" id="2.40.50.90">
    <property type="match status" value="1"/>
</dbReference>
<dbReference type="InterPro" id="IPR035437">
    <property type="entry name" value="SNase_OB-fold_sf"/>
</dbReference>
<dbReference type="Pfam" id="PF00565">
    <property type="entry name" value="SNase"/>
    <property type="match status" value="1"/>
</dbReference>
<protein>
    <submittedName>
        <fullName evidence="2">Thermonuclease family protein</fullName>
    </submittedName>
</protein>
<dbReference type="SMART" id="SM00318">
    <property type="entry name" value="SNc"/>
    <property type="match status" value="1"/>
</dbReference>
<evidence type="ECO:0000313" key="2">
    <source>
        <dbReference type="EMBL" id="TJZ79807.1"/>
    </source>
</evidence>
<feature type="domain" description="TNase-like" evidence="1">
    <location>
        <begin position="17"/>
        <end position="135"/>
    </location>
</feature>
<dbReference type="RefSeq" id="WP_136858228.1">
    <property type="nucleotide sequence ID" value="NZ_SUNH01000044.1"/>
</dbReference>
<evidence type="ECO:0000313" key="3">
    <source>
        <dbReference type="Proteomes" id="UP000306223"/>
    </source>
</evidence>
<dbReference type="OrthoDB" id="9805504at2"/>
<dbReference type="SUPFAM" id="SSF50199">
    <property type="entry name" value="Staphylococcal nuclease"/>
    <property type="match status" value="1"/>
</dbReference>
<organism evidence="2 3">
    <name type="scientific">Paracoccus hibiscisoli</name>
    <dbReference type="NCBI Taxonomy" id="2023261"/>
    <lineage>
        <taxon>Bacteria</taxon>
        <taxon>Pseudomonadati</taxon>
        <taxon>Pseudomonadota</taxon>
        <taxon>Alphaproteobacteria</taxon>
        <taxon>Rhodobacterales</taxon>
        <taxon>Paracoccaceae</taxon>
        <taxon>Paracoccus</taxon>
    </lineage>
</organism>
<proteinExistence type="predicted"/>
<dbReference type="PANTHER" id="PTHR12302:SF26">
    <property type="entry name" value="BLR1266 PROTEIN"/>
    <property type="match status" value="1"/>
</dbReference>
<comment type="caution">
    <text evidence="2">The sequence shown here is derived from an EMBL/GenBank/DDBJ whole genome shotgun (WGS) entry which is preliminary data.</text>
</comment>
<reference evidence="2 3" key="1">
    <citation type="submission" date="2019-04" db="EMBL/GenBank/DDBJ databases">
        <authorList>
            <person name="Li J."/>
        </authorList>
    </citation>
    <scope>NUCLEOTIDE SEQUENCE [LARGE SCALE GENOMIC DNA]</scope>
    <source>
        <strain evidence="2 3">CCTCC AB2016182</strain>
    </source>
</reference>
<dbReference type="EMBL" id="SUNH01000044">
    <property type="protein sequence ID" value="TJZ79807.1"/>
    <property type="molecule type" value="Genomic_DNA"/>
</dbReference>
<evidence type="ECO:0000259" key="1">
    <source>
        <dbReference type="SMART" id="SM00318"/>
    </source>
</evidence>